<gene>
    <name evidence="2" type="ORF">B2J93_8090</name>
</gene>
<keyword evidence="3" id="KW-1185">Reference proteome</keyword>
<evidence type="ECO:0000313" key="3">
    <source>
        <dbReference type="Proteomes" id="UP000242519"/>
    </source>
</evidence>
<protein>
    <recommendedName>
        <fullName evidence="4">Histone H2A/H2B/H3 domain-containing protein</fullName>
    </recommendedName>
</protein>
<evidence type="ECO:0000313" key="2">
    <source>
        <dbReference type="EMBL" id="OWP05348.1"/>
    </source>
</evidence>
<dbReference type="Gene3D" id="1.10.20.10">
    <property type="entry name" value="Histone, subunit A"/>
    <property type="match status" value="1"/>
</dbReference>
<name>A0A218ZBG0_9HELO</name>
<proteinExistence type="predicted"/>
<dbReference type="Proteomes" id="UP000242519">
    <property type="component" value="Unassembled WGS sequence"/>
</dbReference>
<dbReference type="InterPro" id="IPR009072">
    <property type="entry name" value="Histone-fold"/>
</dbReference>
<evidence type="ECO:0000256" key="1">
    <source>
        <dbReference type="SAM" id="MobiDB-lite"/>
    </source>
</evidence>
<dbReference type="SUPFAM" id="SSF47113">
    <property type="entry name" value="Histone-fold"/>
    <property type="match status" value="1"/>
</dbReference>
<comment type="caution">
    <text evidence="2">The sequence shown here is derived from an EMBL/GenBank/DDBJ whole genome shotgun (WGS) entry which is preliminary data.</text>
</comment>
<dbReference type="InParanoid" id="A0A218ZBG0"/>
<evidence type="ECO:0008006" key="4">
    <source>
        <dbReference type="Google" id="ProtNLM"/>
    </source>
</evidence>
<reference evidence="2 3" key="1">
    <citation type="submission" date="2017-04" db="EMBL/GenBank/DDBJ databases">
        <title>Draft genome sequence of Marssonina coronaria NL1: causal agent of apple blotch.</title>
        <authorList>
            <person name="Cheng Q."/>
        </authorList>
    </citation>
    <scope>NUCLEOTIDE SEQUENCE [LARGE SCALE GENOMIC DNA]</scope>
    <source>
        <strain evidence="2 3">NL1</strain>
    </source>
</reference>
<dbReference type="GO" id="GO:0046982">
    <property type="term" value="F:protein heterodimerization activity"/>
    <property type="evidence" value="ECO:0007669"/>
    <property type="project" value="InterPro"/>
</dbReference>
<dbReference type="EMBL" id="MZNU01000076">
    <property type="protein sequence ID" value="OWP05348.1"/>
    <property type="molecule type" value="Genomic_DNA"/>
</dbReference>
<sequence length="133" mass="14641">MESNQENEPIAATIPNKNEKKTAKKRSEAFSYLVNSILKCTENAGEALGIDEAALTALEEAAEAFLVKEFQGARHALKDGSKKLRAEDIKAARLWREHGLGREAEPADGDQNTAGLLLREDRQVELVIRQRAG</sequence>
<dbReference type="AlphaFoldDB" id="A0A218ZBG0"/>
<feature type="region of interest" description="Disordered" evidence="1">
    <location>
        <begin position="1"/>
        <end position="25"/>
    </location>
</feature>
<accession>A0A218ZBG0</accession>
<organism evidence="2 3">
    <name type="scientific">Diplocarpon coronariae</name>
    <dbReference type="NCBI Taxonomy" id="2795749"/>
    <lineage>
        <taxon>Eukaryota</taxon>
        <taxon>Fungi</taxon>
        <taxon>Dikarya</taxon>
        <taxon>Ascomycota</taxon>
        <taxon>Pezizomycotina</taxon>
        <taxon>Leotiomycetes</taxon>
        <taxon>Helotiales</taxon>
        <taxon>Drepanopezizaceae</taxon>
        <taxon>Diplocarpon</taxon>
    </lineage>
</organism>